<name>A0A3Q2E418_CYPVA</name>
<feature type="compositionally biased region" description="Polar residues" evidence="6">
    <location>
        <begin position="547"/>
        <end position="556"/>
    </location>
</feature>
<feature type="coiled-coil region" evidence="5">
    <location>
        <begin position="319"/>
        <end position="445"/>
    </location>
</feature>
<dbReference type="InterPro" id="IPR031470">
    <property type="entry name" value="CEP63/Deup1_N"/>
</dbReference>
<evidence type="ECO:0000256" key="4">
    <source>
        <dbReference type="ARBA" id="ARBA00023054"/>
    </source>
</evidence>
<dbReference type="CTD" id="80254"/>
<evidence type="ECO:0000256" key="5">
    <source>
        <dbReference type="SAM" id="Coils"/>
    </source>
</evidence>
<reference evidence="9" key="2">
    <citation type="submission" date="2025-09" db="UniProtKB">
        <authorList>
            <consortium name="Ensembl"/>
        </authorList>
    </citation>
    <scope>IDENTIFICATION</scope>
</reference>
<dbReference type="GeneTree" id="ENSGT00940000153190"/>
<organism evidence="9 10">
    <name type="scientific">Cyprinodon variegatus</name>
    <name type="common">Sheepshead minnow</name>
    <dbReference type="NCBI Taxonomy" id="28743"/>
    <lineage>
        <taxon>Eukaryota</taxon>
        <taxon>Metazoa</taxon>
        <taxon>Chordata</taxon>
        <taxon>Craniata</taxon>
        <taxon>Vertebrata</taxon>
        <taxon>Euteleostomi</taxon>
        <taxon>Actinopterygii</taxon>
        <taxon>Neopterygii</taxon>
        <taxon>Teleostei</taxon>
        <taxon>Neoteleostei</taxon>
        <taxon>Acanthomorphata</taxon>
        <taxon>Ovalentaria</taxon>
        <taxon>Atherinomorphae</taxon>
        <taxon>Cyprinodontiformes</taxon>
        <taxon>Cyprinodontidae</taxon>
        <taxon>Cyprinodon</taxon>
    </lineage>
</organism>
<sequence>MSLNSNNLSDMEAPLDSMQNPDFSSVLSSCEPELQELMRQIDIMISHQKREWEAEMCALELRVKNGEEELLASKNIIERRDLEIGLLHQQLEDAQRGRQDVVAKYEQQLQKLQEELNKLKRSYQKLQRKQLKETSGETKGTENSKEHQQYSAEWEQQRAEYQKQLTNLEAQNKSLTEEISHINSQWASWRVEREHRECCSQVQHLCAQLEKAHSSLLSQELELERLRPFESLLARRQKDQQEGIGSPSDSQDRSMRRTDLQQQRLQNEAARLCQALHAKDQVIRSLEDCLAAQGCAGVEILRKDLERTAAKLQGAQACEAHLRAEVACLKERLESLSRQQSDQTNLEEELRTVKADFDSSSAEIKKLREELERSRQTHSREVEGMRREVSKLTAELHRRDLSISALSASSNSIEVRRAEQKAAELKMTQAQLESLQSENQHLKALLQKPQPHSPKETGSSPTSLQQHYTPPLSGLEKENRHLRQPLSKTQTLPDAPSRTCQERYEQALLSHAMTEHLQPDQERLWEQKTATSYEGEIQRIFKALQISPQSSHQQPTSEHKDSRAHSSSSSSTSSNARLARRNSVPNLTPHKSAAEGQSSSSEDSLTSRFRERGIPSPSLEEALSASPTRNAVTRFLEEESLWSSELQQKLDSHIQGMNENNFKTMSKFLENSSGQG</sequence>
<dbReference type="PANTHER" id="PTHR18875">
    <property type="entry name" value="SARCOMA ANTIGEN NY-SAR-24/CYTOSKELETAL PROTEIN SOJO"/>
    <property type="match status" value="1"/>
</dbReference>
<dbReference type="GO" id="GO:0005814">
    <property type="term" value="C:centriole"/>
    <property type="evidence" value="ECO:0007669"/>
    <property type="project" value="TreeGrafter"/>
</dbReference>
<dbReference type="GO" id="GO:0007099">
    <property type="term" value="P:centriole replication"/>
    <property type="evidence" value="ECO:0007669"/>
    <property type="project" value="TreeGrafter"/>
</dbReference>
<feature type="compositionally biased region" description="Basic and acidic residues" evidence="6">
    <location>
        <begin position="250"/>
        <end position="259"/>
    </location>
</feature>
<dbReference type="STRING" id="28743.ENSCVAP00000026961"/>
<feature type="region of interest" description="Disordered" evidence="6">
    <location>
        <begin position="447"/>
        <end position="473"/>
    </location>
</feature>
<feature type="region of interest" description="Disordered" evidence="6">
    <location>
        <begin position="236"/>
        <end position="261"/>
    </location>
</feature>
<feature type="compositionally biased region" description="Basic and acidic residues" evidence="6">
    <location>
        <begin position="130"/>
        <end position="148"/>
    </location>
</feature>
<dbReference type="Pfam" id="PF17045">
    <property type="entry name" value="CEP63"/>
    <property type="match status" value="1"/>
</dbReference>
<feature type="region of interest" description="Disordered" evidence="6">
    <location>
        <begin position="127"/>
        <end position="155"/>
    </location>
</feature>
<dbReference type="AlphaFoldDB" id="A0A3Q2E418"/>
<dbReference type="GO" id="GO:0098535">
    <property type="term" value="P:de novo centriole assembly involved in multi-ciliated epithelial cell differentiation"/>
    <property type="evidence" value="ECO:0007669"/>
    <property type="project" value="TreeGrafter"/>
</dbReference>
<comment type="similarity">
    <text evidence="2">Belongs to the CEP63 family.</text>
</comment>
<feature type="compositionally biased region" description="Low complexity" evidence="6">
    <location>
        <begin position="565"/>
        <end position="583"/>
    </location>
</feature>
<evidence type="ECO:0000313" key="10">
    <source>
        <dbReference type="Proteomes" id="UP000265020"/>
    </source>
</evidence>
<feature type="domain" description="CEP63/Deup1 N-terminal" evidence="7">
    <location>
        <begin position="27"/>
        <end position="280"/>
    </location>
</feature>
<evidence type="ECO:0000313" key="9">
    <source>
        <dbReference type="Ensembl" id="ENSCVAP00000026961.1"/>
    </source>
</evidence>
<proteinExistence type="inferred from homology"/>
<dbReference type="Pfam" id="PF25771">
    <property type="entry name" value="CC_CEP152-bind"/>
    <property type="match status" value="1"/>
</dbReference>
<dbReference type="OMA" id="HYKAGLH"/>
<feature type="domain" description="CEP63/Deup1 CEP152 binding coiled coil" evidence="8">
    <location>
        <begin position="633"/>
        <end position="668"/>
    </location>
</feature>
<dbReference type="KEGG" id="cvg:107088676"/>
<evidence type="ECO:0000256" key="3">
    <source>
        <dbReference type="ARBA" id="ARBA00022490"/>
    </source>
</evidence>
<dbReference type="GO" id="GO:0005737">
    <property type="term" value="C:cytoplasm"/>
    <property type="evidence" value="ECO:0007669"/>
    <property type="project" value="UniProtKB-SubCell"/>
</dbReference>
<keyword evidence="4 5" id="KW-0175">Coiled coil</keyword>
<protein>
    <submittedName>
        <fullName evidence="9">Centrosomal protein 63</fullName>
    </submittedName>
</protein>
<evidence type="ECO:0000259" key="8">
    <source>
        <dbReference type="Pfam" id="PF25771"/>
    </source>
</evidence>
<evidence type="ECO:0000256" key="1">
    <source>
        <dbReference type="ARBA" id="ARBA00004496"/>
    </source>
</evidence>
<evidence type="ECO:0000259" key="7">
    <source>
        <dbReference type="Pfam" id="PF17045"/>
    </source>
</evidence>
<dbReference type="GeneID" id="107088676"/>
<dbReference type="InterPro" id="IPR057656">
    <property type="entry name" value="CEP63/Deup1_CC"/>
</dbReference>
<dbReference type="Proteomes" id="UP000265020">
    <property type="component" value="Unassembled WGS sequence"/>
</dbReference>
<keyword evidence="3" id="KW-0963">Cytoplasm</keyword>
<feature type="compositionally biased region" description="Polar residues" evidence="6">
    <location>
        <begin position="456"/>
        <end position="468"/>
    </location>
</feature>
<keyword evidence="10" id="KW-1185">Reference proteome</keyword>
<evidence type="ECO:0000256" key="6">
    <source>
        <dbReference type="SAM" id="MobiDB-lite"/>
    </source>
</evidence>
<evidence type="ECO:0000256" key="2">
    <source>
        <dbReference type="ARBA" id="ARBA00007181"/>
    </source>
</evidence>
<comment type="subcellular location">
    <subcellularLocation>
        <location evidence="1">Cytoplasm</location>
    </subcellularLocation>
</comment>
<dbReference type="PANTHER" id="PTHR18875:SF3">
    <property type="entry name" value="CENTROSOMAL PROTEIN OF 63 KDA"/>
    <property type="match status" value="1"/>
</dbReference>
<feature type="region of interest" description="Disordered" evidence="6">
    <location>
        <begin position="547"/>
        <end position="630"/>
    </location>
</feature>
<dbReference type="RefSeq" id="XP_015236472.1">
    <property type="nucleotide sequence ID" value="XM_015380986.1"/>
</dbReference>
<dbReference type="OrthoDB" id="10007333at2759"/>
<reference evidence="9" key="1">
    <citation type="submission" date="2025-08" db="UniProtKB">
        <authorList>
            <consortium name="Ensembl"/>
        </authorList>
    </citation>
    <scope>IDENTIFICATION</scope>
</reference>
<feature type="region of interest" description="Disordered" evidence="6">
    <location>
        <begin position="1"/>
        <end position="20"/>
    </location>
</feature>
<accession>A0A3Q2E418</accession>
<feature type="compositionally biased region" description="Polar residues" evidence="6">
    <location>
        <begin position="595"/>
        <end position="607"/>
    </location>
</feature>
<dbReference type="Ensembl" id="ENSCVAT00000017544.1">
    <property type="protein sequence ID" value="ENSCVAP00000026961.1"/>
    <property type="gene ID" value="ENSCVAG00000012919.1"/>
</dbReference>